<gene>
    <name evidence="1" type="ORF">UV20_C0024G0006</name>
</gene>
<dbReference type="AlphaFoldDB" id="A0A0G1A3S4"/>
<dbReference type="InterPro" id="IPR035940">
    <property type="entry name" value="CAP_sf"/>
</dbReference>
<dbReference type="Gene3D" id="3.40.33.10">
    <property type="entry name" value="CAP"/>
    <property type="match status" value="1"/>
</dbReference>
<dbReference type="Proteomes" id="UP000034837">
    <property type="component" value="Unassembled WGS sequence"/>
</dbReference>
<comment type="caution">
    <text evidence="1">The sequence shown here is derived from an EMBL/GenBank/DDBJ whole genome shotgun (WGS) entry which is preliminary data.</text>
</comment>
<organism evidence="1 2">
    <name type="scientific">Candidatus Magasanikbacteria bacterium GW2011_GWA2_42_32</name>
    <dbReference type="NCBI Taxonomy" id="1619039"/>
    <lineage>
        <taxon>Bacteria</taxon>
        <taxon>Candidatus Magasanikiibacteriota</taxon>
    </lineage>
</organism>
<evidence type="ECO:0000313" key="2">
    <source>
        <dbReference type="Proteomes" id="UP000034837"/>
    </source>
</evidence>
<sequence>MAKFLPRLFSGLKFFIIVMALAAADSLVLQFLFEQIRSKYIVEAALSYHQEFVPFLEEIIESRKIIVAGNQRQLPLPTPTPAQPLPTKIPPTPTPPPTISEANLYNALQDYRTANSRTHLVFEENLCVYARKRVQEHLRRLETLKPDETPLDAHAGFQRDADSGELFRVTDMKAVAENLAYLPAYTTATQIIEWGWDSSTAHRDAQLSNDWTHVCLSGKYPFYVGIFGRR</sequence>
<dbReference type="EMBL" id="LCDO01000024">
    <property type="protein sequence ID" value="KKS55615.1"/>
    <property type="molecule type" value="Genomic_DNA"/>
</dbReference>
<evidence type="ECO:0000313" key="1">
    <source>
        <dbReference type="EMBL" id="KKS55615.1"/>
    </source>
</evidence>
<evidence type="ECO:0008006" key="3">
    <source>
        <dbReference type="Google" id="ProtNLM"/>
    </source>
</evidence>
<accession>A0A0G1A3S4</accession>
<protein>
    <recommendedName>
        <fullName evidence="3">SCP domain-containing protein</fullName>
    </recommendedName>
</protein>
<reference evidence="1 2" key="1">
    <citation type="journal article" date="2015" name="Nature">
        <title>rRNA introns, odd ribosomes, and small enigmatic genomes across a large radiation of phyla.</title>
        <authorList>
            <person name="Brown C.T."/>
            <person name="Hug L.A."/>
            <person name="Thomas B.C."/>
            <person name="Sharon I."/>
            <person name="Castelle C.J."/>
            <person name="Singh A."/>
            <person name="Wilkins M.J."/>
            <person name="Williams K.H."/>
            <person name="Banfield J.F."/>
        </authorList>
    </citation>
    <scope>NUCLEOTIDE SEQUENCE [LARGE SCALE GENOMIC DNA]</scope>
</reference>
<proteinExistence type="predicted"/>
<name>A0A0G1A3S4_9BACT</name>